<gene>
    <name evidence="1" type="ORF">FPY71_06970</name>
</gene>
<dbReference type="RefSeq" id="WP_149299076.1">
    <property type="nucleotide sequence ID" value="NZ_VTWH01000002.1"/>
</dbReference>
<dbReference type="EMBL" id="VTWH01000002">
    <property type="protein sequence ID" value="KAA0970266.1"/>
    <property type="molecule type" value="Genomic_DNA"/>
</dbReference>
<protein>
    <submittedName>
        <fullName evidence="1">DUF1428 domain-containing protein</fullName>
    </submittedName>
</protein>
<evidence type="ECO:0000313" key="2">
    <source>
        <dbReference type="Proteomes" id="UP000324738"/>
    </source>
</evidence>
<dbReference type="Proteomes" id="UP000324738">
    <property type="component" value="Unassembled WGS sequence"/>
</dbReference>
<dbReference type="Pfam" id="PF07237">
    <property type="entry name" value="DUF1428"/>
    <property type="match status" value="2"/>
</dbReference>
<keyword evidence="2" id="KW-1185">Reference proteome</keyword>
<evidence type="ECO:0000313" key="1">
    <source>
        <dbReference type="EMBL" id="KAA0970266.1"/>
    </source>
</evidence>
<name>A0A5B0DUZ5_9HYPH</name>
<accession>A0A5B0DUZ5</accession>
<dbReference type="SUPFAM" id="SSF54909">
    <property type="entry name" value="Dimeric alpha+beta barrel"/>
    <property type="match status" value="2"/>
</dbReference>
<sequence length="242" mass="26893">MTYYTGTIAAVPTDNRQKFIEHTQAAWKLFQTYGAQRMVENWGVDVQKGKVNDLYGAVNAKDGESIIFSWIEWPSKSAADAAWKKMETDPAMQQMPEMPFDGSRMIFGGFEPVLAEGTDKGVGYVQGFALAVPEKNKAAYTDMAKNAWETMFRPHGCTGIVEAWGTDVPHGKQTDFYRASLAEDGEVPVFSWCAWPDKATCEAAAKAMEADMQGQEFPEMPFDGMRMMWGGFEPVFDSAKAV</sequence>
<dbReference type="Gene3D" id="3.30.70.100">
    <property type="match status" value="2"/>
</dbReference>
<dbReference type="InterPro" id="IPR009874">
    <property type="entry name" value="DUF1428"/>
</dbReference>
<dbReference type="OrthoDB" id="9792392at2"/>
<comment type="caution">
    <text evidence="1">The sequence shown here is derived from an EMBL/GenBank/DDBJ whole genome shotgun (WGS) entry which is preliminary data.</text>
</comment>
<dbReference type="InterPro" id="IPR011008">
    <property type="entry name" value="Dimeric_a/b-barrel"/>
</dbReference>
<proteinExistence type="predicted"/>
<reference evidence="1 2" key="1">
    <citation type="submission" date="2019-08" db="EMBL/GenBank/DDBJ databases">
        <title>Aureimonas fodiniaquatilis sp. nov., isolated from a coal mine wastewater.</title>
        <authorList>
            <person name="Kim W."/>
        </authorList>
    </citation>
    <scope>NUCLEOTIDE SEQUENCE [LARGE SCALE GENOMIC DNA]</scope>
    <source>
        <strain evidence="1 2">CAU 1482</strain>
    </source>
</reference>
<organism evidence="1 2">
    <name type="scientific">Aureimonas fodinaquatilis</name>
    <dbReference type="NCBI Taxonomy" id="2565783"/>
    <lineage>
        <taxon>Bacteria</taxon>
        <taxon>Pseudomonadati</taxon>
        <taxon>Pseudomonadota</taxon>
        <taxon>Alphaproteobacteria</taxon>
        <taxon>Hyphomicrobiales</taxon>
        <taxon>Aurantimonadaceae</taxon>
        <taxon>Aureimonas</taxon>
    </lineage>
</organism>
<dbReference type="AlphaFoldDB" id="A0A5B0DUZ5"/>